<dbReference type="RefSeq" id="WP_013816793.1">
    <property type="nucleotide sequence ID" value="NC_015572.1"/>
</dbReference>
<gene>
    <name evidence="2" type="ordered locus">Metme_0068</name>
</gene>
<reference evidence="3" key="3">
    <citation type="submission" date="2011-05" db="EMBL/GenBank/DDBJ databases">
        <title>Complete sequence of Methylomonas methanica MC09.</title>
        <authorList>
            <consortium name="US DOE Joint Genome Institute"/>
            <person name="Lucas S."/>
            <person name="Han J."/>
            <person name="Lapidus A."/>
            <person name="Cheng J.-F."/>
            <person name="Goodwin L."/>
            <person name="Pitluck S."/>
            <person name="Peters L."/>
            <person name="Mikhailova N."/>
            <person name="Teshima H."/>
            <person name="Han C."/>
            <person name="Tapia R."/>
            <person name="Land M."/>
            <person name="Hauser L."/>
            <person name="Kyrpides N."/>
            <person name="Ivanova N."/>
            <person name="Pagani I."/>
            <person name="Stein L."/>
            <person name="Woyke T."/>
        </authorList>
    </citation>
    <scope>NUCLEOTIDE SEQUENCE [LARGE SCALE GENOMIC DNA]</scope>
    <source>
        <strain evidence="3">MC09</strain>
    </source>
</reference>
<reference evidence="2 3" key="1">
    <citation type="journal article" date="2011" name="J. Bacteriol.">
        <title>Complete Genome Sequence of the Aerobic Marine Methanotroph Methylomonas methanica MC09.</title>
        <authorList>
            <person name="Boden R."/>
            <person name="Cunliffe M."/>
            <person name="Scanlan J."/>
            <person name="Moussard H."/>
            <person name="Kits K.D."/>
            <person name="Klotz M.G."/>
            <person name="Jetten M.S."/>
            <person name="Vuilleumier S."/>
            <person name="Han J."/>
            <person name="Peters L."/>
            <person name="Mikhailova N."/>
            <person name="Teshima H."/>
            <person name="Tapia R."/>
            <person name="Kyrpides N."/>
            <person name="Ivanova N."/>
            <person name="Pagani I."/>
            <person name="Cheng J.F."/>
            <person name="Goodwin L."/>
            <person name="Han C."/>
            <person name="Hauser L."/>
            <person name="Land M.L."/>
            <person name="Lapidus A."/>
            <person name="Lucas S."/>
            <person name="Pitluck S."/>
            <person name="Woyke T."/>
            <person name="Stein L."/>
            <person name="Murrell J.C."/>
        </authorList>
    </citation>
    <scope>NUCLEOTIDE SEQUENCE [LARGE SCALE GENOMIC DNA]</scope>
    <source>
        <strain evidence="2 3">MC09</strain>
    </source>
</reference>
<evidence type="ECO:0000313" key="2">
    <source>
        <dbReference type="EMBL" id="AEF98520.1"/>
    </source>
</evidence>
<dbReference type="Gene3D" id="1.20.120.660">
    <property type="entry name" value="IL-4 antagonist (De novo design) like domain"/>
    <property type="match status" value="1"/>
</dbReference>
<feature type="signal peptide" evidence="1">
    <location>
        <begin position="1"/>
        <end position="21"/>
    </location>
</feature>
<name>F9ZXU1_METMM</name>
<dbReference type="HOGENOM" id="CLU_2130552_0_0_6"/>
<reference key="2">
    <citation type="submission" date="2011-05" db="EMBL/GenBank/DDBJ databases">
        <title>Complete genome sequence of the aerobic marine methanotroph Methylomonas methanica MC09.</title>
        <authorList>
            <person name="Boden R."/>
            <person name="Cunliffe M."/>
            <person name="Scanlan J."/>
            <person name="Moussard H."/>
            <person name="Kits K.D."/>
            <person name="Klotz M."/>
            <person name="Jetten M."/>
            <person name="Vuilleumier S."/>
            <person name="Han J."/>
            <person name="Peters L."/>
            <person name="Mikhailova N."/>
            <person name="Teshima H."/>
            <person name="Tapia R."/>
            <person name="Kyrpides N."/>
            <person name="Ivanova N."/>
            <person name="Pagani I."/>
            <person name="Cheng J.-F."/>
            <person name="Goodwin L."/>
            <person name="Han C."/>
            <person name="Hauser L."/>
            <person name="Land M."/>
            <person name="Lapidus A."/>
            <person name="Lucas S."/>
            <person name="Pitluck S."/>
            <person name="Woyke T."/>
            <person name="Stein L.Y."/>
            <person name="Murrell C."/>
        </authorList>
    </citation>
    <scope>NUCLEOTIDE SEQUENCE</scope>
    <source>
        <strain>MC09</strain>
    </source>
</reference>
<protein>
    <submittedName>
        <fullName evidence="2">Uncharacterized protein</fullName>
    </submittedName>
</protein>
<evidence type="ECO:0000256" key="1">
    <source>
        <dbReference type="SAM" id="SignalP"/>
    </source>
</evidence>
<dbReference type="Proteomes" id="UP000008888">
    <property type="component" value="Chromosome"/>
</dbReference>
<evidence type="ECO:0000313" key="3">
    <source>
        <dbReference type="Proteomes" id="UP000008888"/>
    </source>
</evidence>
<sequence>MKTKHFLMAILLSVFSLTAQAAGSPMNESFTNLIALSNEAIEVGNAGDAEAFVDSVKTVLTAIGEQNDQGSSIRLQRADARMKKALKAGKAGKLPEGIAAMKEAIVQMEAERK</sequence>
<dbReference type="eggNOG" id="ENOG5031NG3">
    <property type="taxonomic scope" value="Bacteria"/>
</dbReference>
<dbReference type="EMBL" id="CP002738">
    <property type="protein sequence ID" value="AEF98520.1"/>
    <property type="molecule type" value="Genomic_DNA"/>
</dbReference>
<dbReference type="AlphaFoldDB" id="F9ZXU1"/>
<organism evidence="2 3">
    <name type="scientific">Methylomonas methanica (strain DSM 25384 / MC09)</name>
    <dbReference type="NCBI Taxonomy" id="857087"/>
    <lineage>
        <taxon>Bacteria</taxon>
        <taxon>Pseudomonadati</taxon>
        <taxon>Pseudomonadota</taxon>
        <taxon>Gammaproteobacteria</taxon>
        <taxon>Methylococcales</taxon>
        <taxon>Methylococcaceae</taxon>
        <taxon>Methylomonas</taxon>
    </lineage>
</organism>
<accession>F9ZXU1</accession>
<proteinExistence type="predicted"/>
<keyword evidence="3" id="KW-1185">Reference proteome</keyword>
<feature type="chain" id="PRO_5003392914" evidence="1">
    <location>
        <begin position="22"/>
        <end position="113"/>
    </location>
</feature>
<dbReference type="KEGG" id="mmt:Metme_0068"/>
<keyword evidence="1" id="KW-0732">Signal</keyword>
<dbReference type="OrthoDB" id="5570288at2"/>